<feature type="region of interest" description="Disordered" evidence="1">
    <location>
        <begin position="32"/>
        <end position="51"/>
    </location>
</feature>
<dbReference type="GO" id="GO:0030163">
    <property type="term" value="P:protein catabolic process"/>
    <property type="evidence" value="ECO:0007669"/>
    <property type="project" value="UniProtKB-ARBA"/>
</dbReference>
<dbReference type="Gene3D" id="3.30.710.10">
    <property type="entry name" value="Potassium Channel Kv1.1, Chain A"/>
    <property type="match status" value="1"/>
</dbReference>
<dbReference type="PANTHER" id="PTHR24413">
    <property type="entry name" value="SPECKLE-TYPE POZ PROTEIN"/>
    <property type="match status" value="1"/>
</dbReference>
<evidence type="ECO:0000313" key="4">
    <source>
        <dbReference type="Proteomes" id="UP000887540"/>
    </source>
</evidence>
<proteinExistence type="predicted"/>
<dbReference type="Pfam" id="PF22486">
    <property type="entry name" value="MATH_2"/>
    <property type="match status" value="1"/>
</dbReference>
<dbReference type="CDD" id="cd00121">
    <property type="entry name" value="MATH"/>
    <property type="match status" value="1"/>
</dbReference>
<dbReference type="CDD" id="cd18186">
    <property type="entry name" value="BTB_POZ_ZBTB_KLHL-like"/>
    <property type="match status" value="1"/>
</dbReference>
<dbReference type="SMART" id="SM00225">
    <property type="entry name" value="BTB"/>
    <property type="match status" value="1"/>
</dbReference>
<dbReference type="Gene3D" id="2.60.210.10">
    <property type="entry name" value="Apoptosis, Tumor Necrosis Factor Receptor Associated Protein 2, Chain A"/>
    <property type="match status" value="1"/>
</dbReference>
<evidence type="ECO:0000256" key="1">
    <source>
        <dbReference type="SAM" id="MobiDB-lite"/>
    </source>
</evidence>
<sequence>MGDNIIALGNFGGGSGSQMNVAILNGSARGFQISSSQPSTSRGENSQPAAETHNECITMWEPVHLKQEWTISNFKKALDLASPGICLRSRCFKDSSMPDINWQLCLYPGGKREENIGHVSLFLKMAANQAAREFTVRAEYRFYFLDDGGVARFSNVNTGDFKVKPQKSSHSWGLRNIPRSKVDNCIRSDGSLRILCQIELVPDFNKLQSLEIRRDSAINSNHITKQYLNKIHEMFENSIGTDCMIQCGMKSFDVHKFILMAHSEVFRAMFSHKETKENVESRIDLMDTSPVAVQHMLTYMYSGSISEDLTDEEAPLVMEIAEKYGLDALKILCQQKLIPRLNKNNVCAMLELADTHNAPLLMDACIPIICINVNELMKSDDWKDLRTSNLKLVNGVLEKVVMMKGIKSTMSNSPPSKRARIQDHIFLRP</sequence>
<dbReference type="WBParaSite" id="ACRNAN_scaffold2457.g20094.t1">
    <property type="protein sequence ID" value="ACRNAN_scaffold2457.g20094.t1"/>
    <property type="gene ID" value="ACRNAN_scaffold2457.g20094"/>
</dbReference>
<evidence type="ECO:0000313" key="5">
    <source>
        <dbReference type="WBParaSite" id="ACRNAN_scaffold2457.g20094.t1"/>
    </source>
</evidence>
<feature type="domain" description="BTB" evidence="2">
    <location>
        <begin position="241"/>
        <end position="309"/>
    </location>
</feature>
<evidence type="ECO:0000259" key="2">
    <source>
        <dbReference type="PROSITE" id="PS50097"/>
    </source>
</evidence>
<accession>A0A914DDZ4</accession>
<feature type="domain" description="MATH" evidence="3">
    <location>
        <begin position="64"/>
        <end position="198"/>
    </location>
</feature>
<name>A0A914DDZ4_9BILA</name>
<evidence type="ECO:0000259" key="3">
    <source>
        <dbReference type="PROSITE" id="PS50144"/>
    </source>
</evidence>
<keyword evidence="4" id="KW-1185">Reference proteome</keyword>
<dbReference type="InterPro" id="IPR011333">
    <property type="entry name" value="SKP1/BTB/POZ_sf"/>
</dbReference>
<dbReference type="PROSITE" id="PS50144">
    <property type="entry name" value="MATH"/>
    <property type="match status" value="1"/>
</dbReference>
<dbReference type="SUPFAM" id="SSF49599">
    <property type="entry name" value="TRAF domain-like"/>
    <property type="match status" value="1"/>
</dbReference>
<dbReference type="SUPFAM" id="SSF54695">
    <property type="entry name" value="POZ domain"/>
    <property type="match status" value="1"/>
</dbReference>
<dbReference type="Proteomes" id="UP000887540">
    <property type="component" value="Unplaced"/>
</dbReference>
<organism evidence="4 5">
    <name type="scientific">Acrobeloides nanus</name>
    <dbReference type="NCBI Taxonomy" id="290746"/>
    <lineage>
        <taxon>Eukaryota</taxon>
        <taxon>Metazoa</taxon>
        <taxon>Ecdysozoa</taxon>
        <taxon>Nematoda</taxon>
        <taxon>Chromadorea</taxon>
        <taxon>Rhabditida</taxon>
        <taxon>Tylenchina</taxon>
        <taxon>Cephalobomorpha</taxon>
        <taxon>Cephaloboidea</taxon>
        <taxon>Cephalobidae</taxon>
        <taxon>Acrobeloides</taxon>
    </lineage>
</organism>
<dbReference type="InterPro" id="IPR008974">
    <property type="entry name" value="TRAF-like"/>
</dbReference>
<reference evidence="5" key="1">
    <citation type="submission" date="2022-11" db="UniProtKB">
        <authorList>
            <consortium name="WormBaseParasite"/>
        </authorList>
    </citation>
    <scope>IDENTIFICATION</scope>
</reference>
<protein>
    <submittedName>
        <fullName evidence="5">Speckle-type POZ protein</fullName>
    </submittedName>
</protein>
<dbReference type="Gene3D" id="1.25.40.420">
    <property type="match status" value="1"/>
</dbReference>
<dbReference type="CDD" id="cd14733">
    <property type="entry name" value="BACK"/>
    <property type="match status" value="1"/>
</dbReference>
<dbReference type="InterPro" id="IPR000210">
    <property type="entry name" value="BTB/POZ_dom"/>
</dbReference>
<dbReference type="Pfam" id="PF00651">
    <property type="entry name" value="BTB"/>
    <property type="match status" value="1"/>
</dbReference>
<dbReference type="AlphaFoldDB" id="A0A914DDZ4"/>
<dbReference type="InterPro" id="IPR002083">
    <property type="entry name" value="MATH/TRAF_dom"/>
</dbReference>
<dbReference type="PROSITE" id="PS50097">
    <property type="entry name" value="BTB"/>
    <property type="match status" value="1"/>
</dbReference>
<feature type="compositionally biased region" description="Polar residues" evidence="1">
    <location>
        <begin position="32"/>
        <end position="49"/>
    </location>
</feature>